<sequence length="74" mass="9249">EITWDYFDIGFQKYESSLNHHEYYPYVLPDKHETFNHLTDFTLNGYCSDEYKFNIYINEEEVDWNPIWEGRNKW</sequence>
<evidence type="ECO:0000313" key="1">
    <source>
        <dbReference type="EMBL" id="GAG68007.1"/>
    </source>
</evidence>
<accession>X1ADV0</accession>
<dbReference type="AlphaFoldDB" id="X1ADV0"/>
<dbReference type="EMBL" id="BART01009413">
    <property type="protein sequence ID" value="GAG68007.1"/>
    <property type="molecule type" value="Genomic_DNA"/>
</dbReference>
<name>X1ADV0_9ZZZZ</name>
<organism evidence="1">
    <name type="scientific">marine sediment metagenome</name>
    <dbReference type="NCBI Taxonomy" id="412755"/>
    <lineage>
        <taxon>unclassified sequences</taxon>
        <taxon>metagenomes</taxon>
        <taxon>ecological metagenomes</taxon>
    </lineage>
</organism>
<proteinExistence type="predicted"/>
<reference evidence="1" key="1">
    <citation type="journal article" date="2014" name="Front. Microbiol.">
        <title>High frequency of phylogenetically diverse reductive dehalogenase-homologous genes in deep subseafloor sedimentary metagenomes.</title>
        <authorList>
            <person name="Kawai M."/>
            <person name="Futagami T."/>
            <person name="Toyoda A."/>
            <person name="Takaki Y."/>
            <person name="Nishi S."/>
            <person name="Hori S."/>
            <person name="Arai W."/>
            <person name="Tsubouchi T."/>
            <person name="Morono Y."/>
            <person name="Uchiyama I."/>
            <person name="Ito T."/>
            <person name="Fujiyama A."/>
            <person name="Inagaki F."/>
            <person name="Takami H."/>
        </authorList>
    </citation>
    <scope>NUCLEOTIDE SEQUENCE</scope>
    <source>
        <strain evidence="1">Expedition CK06-06</strain>
    </source>
</reference>
<comment type="caution">
    <text evidence="1">The sequence shown here is derived from an EMBL/GenBank/DDBJ whole genome shotgun (WGS) entry which is preliminary data.</text>
</comment>
<protein>
    <submittedName>
        <fullName evidence="1">Uncharacterized protein</fullName>
    </submittedName>
</protein>
<gene>
    <name evidence="1" type="ORF">S01H4_20865</name>
</gene>
<feature type="non-terminal residue" evidence="1">
    <location>
        <position position="1"/>
    </location>
</feature>